<evidence type="ECO:0000256" key="3">
    <source>
        <dbReference type="SAM" id="Phobius"/>
    </source>
</evidence>
<dbReference type="Proteomes" id="UP001139333">
    <property type="component" value="Unassembled WGS sequence"/>
</dbReference>
<accession>A0A9X1ZKE9</accession>
<feature type="compositionally biased region" description="Basic residues" evidence="2">
    <location>
        <begin position="39"/>
        <end position="49"/>
    </location>
</feature>
<keyword evidence="4" id="KW-0489">Methyltransferase</keyword>
<sequence length="402" mass="45796">MENNKLDSADINVTSASDNQASKDTNPKVKAELSPQAKRPPRPSSRKRRKASSWWVRLSILISWIAAGSAIAACYWLYMQLNQQQSIQQSIQQSTTAKIASLEARNKALQQNISQAINEPIARIQKLEQQQKDDTKAYAELSELKQKQQQLQQRVNLVAQRNPNHWMAAEAEYLARMASRKLWLEQDPQTATKLLQAADSRIEAMKDPALNPLRKALAHDIVTTRALKTTDITGATYAIDAVIEQIAFLPLNQVNTEISHDDSESQLSDSVDDWQSNLSKSVTEFLSGFITIRERTTDLEPLLPVEQQWYLIENVRHKLLQAQFALYNYDKKAYDNAISYAQRWTKQYFDTHHGQTQKVLSELDSLSKIDIEPLNTTQFKSTPLLQQLVNYGQMSQIEEPSL</sequence>
<evidence type="ECO:0000256" key="2">
    <source>
        <dbReference type="SAM" id="MobiDB-lite"/>
    </source>
</evidence>
<dbReference type="RefSeq" id="WP_248993780.1">
    <property type="nucleotide sequence ID" value="NZ_JAKIKP010000001.1"/>
</dbReference>
<feature type="transmembrane region" description="Helical" evidence="3">
    <location>
        <begin position="54"/>
        <end position="78"/>
    </location>
</feature>
<keyword evidence="5" id="KW-1185">Reference proteome</keyword>
<name>A0A9X1ZKE9_9GAMM</name>
<dbReference type="AlphaFoldDB" id="A0A9X1ZKE9"/>
<feature type="coiled-coil region" evidence="1">
    <location>
        <begin position="92"/>
        <end position="161"/>
    </location>
</feature>
<keyword evidence="3" id="KW-0812">Transmembrane</keyword>
<proteinExistence type="predicted"/>
<organism evidence="4 5">
    <name type="scientific">Shewanella gaetbuli</name>
    <dbReference type="NCBI Taxonomy" id="220752"/>
    <lineage>
        <taxon>Bacteria</taxon>
        <taxon>Pseudomonadati</taxon>
        <taxon>Pseudomonadota</taxon>
        <taxon>Gammaproteobacteria</taxon>
        <taxon>Alteromonadales</taxon>
        <taxon>Shewanellaceae</taxon>
        <taxon>Shewanella</taxon>
    </lineage>
</organism>
<evidence type="ECO:0000313" key="4">
    <source>
        <dbReference type="EMBL" id="MCL1141085.1"/>
    </source>
</evidence>
<keyword evidence="3" id="KW-0472">Membrane</keyword>
<keyword evidence="3" id="KW-1133">Transmembrane helix</keyword>
<dbReference type="InterPro" id="IPR007470">
    <property type="entry name" value="HemX"/>
</dbReference>
<feature type="region of interest" description="Disordered" evidence="2">
    <location>
        <begin position="1"/>
        <end position="49"/>
    </location>
</feature>
<evidence type="ECO:0000313" key="5">
    <source>
        <dbReference type="Proteomes" id="UP001139333"/>
    </source>
</evidence>
<dbReference type="GO" id="GO:0004851">
    <property type="term" value="F:uroporphyrin-III C-methyltransferase activity"/>
    <property type="evidence" value="ECO:0007669"/>
    <property type="project" value="UniProtKB-EC"/>
</dbReference>
<dbReference type="PANTHER" id="PTHR38043">
    <property type="entry name" value="PROTEIN HEMX"/>
    <property type="match status" value="1"/>
</dbReference>
<dbReference type="EMBL" id="JAKIKP010000001">
    <property type="protein sequence ID" value="MCL1141085.1"/>
    <property type="molecule type" value="Genomic_DNA"/>
</dbReference>
<evidence type="ECO:0000256" key="1">
    <source>
        <dbReference type="SAM" id="Coils"/>
    </source>
</evidence>
<keyword evidence="4" id="KW-0808">Transferase</keyword>
<dbReference type="PANTHER" id="PTHR38043:SF1">
    <property type="entry name" value="PROTEIN HEMX"/>
    <property type="match status" value="1"/>
</dbReference>
<keyword evidence="1" id="KW-0175">Coiled coil</keyword>
<dbReference type="GO" id="GO:0032259">
    <property type="term" value="P:methylation"/>
    <property type="evidence" value="ECO:0007669"/>
    <property type="project" value="UniProtKB-KW"/>
</dbReference>
<comment type="caution">
    <text evidence="4">The sequence shown here is derived from an EMBL/GenBank/DDBJ whole genome shotgun (WGS) entry which is preliminary data.</text>
</comment>
<gene>
    <name evidence="4" type="ORF">L2672_00015</name>
</gene>
<protein>
    <submittedName>
        <fullName evidence="4">Uroporphyrinogen-III C-methyltransferase</fullName>
        <ecNumber evidence="4">2.1.1.107</ecNumber>
    </submittedName>
</protein>
<dbReference type="Pfam" id="PF04375">
    <property type="entry name" value="HemX"/>
    <property type="match status" value="1"/>
</dbReference>
<dbReference type="EC" id="2.1.1.107" evidence="4"/>
<reference evidence="4" key="1">
    <citation type="submission" date="2022-01" db="EMBL/GenBank/DDBJ databases">
        <title>Whole genome-based taxonomy of the Shewanellaceae.</title>
        <authorList>
            <person name="Martin-Rodriguez A.J."/>
        </authorList>
    </citation>
    <scope>NUCLEOTIDE SEQUENCE</scope>
    <source>
        <strain evidence="4">DSM 16422</strain>
    </source>
</reference>
<feature type="compositionally biased region" description="Polar residues" evidence="2">
    <location>
        <begin position="11"/>
        <end position="24"/>
    </location>
</feature>